<comment type="catalytic activity">
    <reaction evidence="15">
        <text>L-arginyl-L-alpha-amino acid(out) = L-arginyl-L-alpha-amino acid(in)</text>
        <dbReference type="Rhea" id="RHEA:79371"/>
        <dbReference type="ChEBI" id="CHEBI:84315"/>
    </reaction>
</comment>
<keyword evidence="7" id="KW-0458">Lysosome</keyword>
<feature type="transmembrane region" description="Helical" evidence="25">
    <location>
        <begin position="305"/>
        <end position="325"/>
    </location>
</feature>
<organism evidence="27 28">
    <name type="scientific">Candidatus Prevotella avicola</name>
    <dbReference type="NCBI Taxonomy" id="2838738"/>
    <lineage>
        <taxon>Bacteria</taxon>
        <taxon>Pseudomonadati</taxon>
        <taxon>Bacteroidota</taxon>
        <taxon>Bacteroidia</taxon>
        <taxon>Bacteroidales</taxon>
        <taxon>Prevotellaceae</taxon>
        <taxon>Prevotella</taxon>
    </lineage>
</organism>
<protein>
    <recommendedName>
        <fullName evidence="21">Lysosomal dipeptide transporter MFSD1</fullName>
    </recommendedName>
    <alternativeName>
        <fullName evidence="22">Major facilitator superfamily domain-containing protein 1</fullName>
    </alternativeName>
</protein>
<evidence type="ECO:0000256" key="25">
    <source>
        <dbReference type="SAM" id="Phobius"/>
    </source>
</evidence>
<evidence type="ECO:0000256" key="22">
    <source>
        <dbReference type="ARBA" id="ARBA00045018"/>
    </source>
</evidence>
<sequence>MNTTIQKKLNDNPRLRWATLFIVALPMMMAYFITDVMAPLETMLEAPVSEGGLGWPSSDYGVFSGAYGFINVFLAMLFFGGIILDKMGIRFTGNFACGLMVIGALIKYYAIAHVSPDTTTYINIPLIGGYTGLDHAIKDQVLIAALGFSIFGMGAEIMGITVTKAITKWFTGYELALAMGIQVALARMGTAFTFFVSVPIAKAFSLSTPLLLGACLLIVGFLLWLAYNVLDIRFDRSDTQAKAATSNDEDEKFHLRDLGLIFRNPGFWLITAMCLCFYGGVFPFLKFATKLMVFKYGVDETYAGWIPSLMPFGTIILTPLFGSIYDKIGKGATLMLIGSLILTMVHVLFALPVLETTWFAVVLIMLLGVAFALVPSALWPSVPKIIPIKQLGSAYSIIFYIQNIGLTLIPMYMGTVIGKHTVNGVPNFTVPMMTFAGFGVAAVLFAVALKILNSKNHYHLEEPNIQK</sequence>
<evidence type="ECO:0000256" key="6">
    <source>
        <dbReference type="ARBA" id="ARBA00023136"/>
    </source>
</evidence>
<evidence type="ECO:0000256" key="3">
    <source>
        <dbReference type="ARBA" id="ARBA00022448"/>
    </source>
</evidence>
<evidence type="ECO:0000256" key="17">
    <source>
        <dbReference type="ARBA" id="ARBA00044903"/>
    </source>
</evidence>
<dbReference type="InterPro" id="IPR036259">
    <property type="entry name" value="MFS_trans_sf"/>
</dbReference>
<evidence type="ECO:0000256" key="14">
    <source>
        <dbReference type="ARBA" id="ARBA00044898"/>
    </source>
</evidence>
<dbReference type="EMBL" id="DXBE01000041">
    <property type="protein sequence ID" value="HIZ69313.1"/>
    <property type="molecule type" value="Genomic_DNA"/>
</dbReference>
<comment type="catalytic activity">
    <reaction evidence="13">
        <text>L-alpha-aminoacyl-L-lysine(out) = L-alpha-aminoacyl-L-lysine(in)</text>
        <dbReference type="Rhea" id="RHEA:79383"/>
        <dbReference type="ChEBI" id="CHEBI:229966"/>
    </reaction>
</comment>
<feature type="transmembrane region" description="Helical" evidence="25">
    <location>
        <begin position="357"/>
        <end position="379"/>
    </location>
</feature>
<name>A0A9D2FXK4_9BACT</name>
<comment type="catalytic activity">
    <reaction evidence="18">
        <text>L-histidyl-L-alpha-amino acid(out) = L-histidyl-L-alpha-amino acid(in)</text>
        <dbReference type="Rhea" id="RHEA:79379"/>
        <dbReference type="ChEBI" id="CHEBI:229964"/>
    </reaction>
</comment>
<feature type="transmembrane region" description="Helical" evidence="25">
    <location>
        <begin position="175"/>
        <end position="198"/>
    </location>
</feature>
<feature type="transmembrane region" description="Helical" evidence="25">
    <location>
        <begin position="60"/>
        <end position="84"/>
    </location>
</feature>
<gene>
    <name evidence="27" type="ORF">H9966_05425</name>
</gene>
<evidence type="ECO:0000256" key="9">
    <source>
        <dbReference type="ARBA" id="ARBA00044878"/>
    </source>
</evidence>
<evidence type="ECO:0000256" key="7">
    <source>
        <dbReference type="ARBA" id="ARBA00023228"/>
    </source>
</evidence>
<feature type="transmembrane region" description="Helical" evidence="25">
    <location>
        <begin position="20"/>
        <end position="40"/>
    </location>
</feature>
<comment type="subcellular location">
    <subcellularLocation>
        <location evidence="1">Lysosome membrane</location>
        <topology evidence="1">Multi-pass membrane protein</topology>
    </subcellularLocation>
</comment>
<evidence type="ECO:0000256" key="23">
    <source>
        <dbReference type="ARBA" id="ARBA00045709"/>
    </source>
</evidence>
<evidence type="ECO:0000256" key="13">
    <source>
        <dbReference type="ARBA" id="ARBA00044893"/>
    </source>
</evidence>
<dbReference type="GO" id="GO:0005765">
    <property type="term" value="C:lysosomal membrane"/>
    <property type="evidence" value="ECO:0007669"/>
    <property type="project" value="UniProtKB-SubCell"/>
</dbReference>
<dbReference type="Gene3D" id="1.20.1250.20">
    <property type="entry name" value="MFS general substrate transporter like domains"/>
    <property type="match status" value="2"/>
</dbReference>
<evidence type="ECO:0000256" key="15">
    <source>
        <dbReference type="ARBA" id="ARBA00044899"/>
    </source>
</evidence>
<evidence type="ECO:0000259" key="26">
    <source>
        <dbReference type="PROSITE" id="PS50850"/>
    </source>
</evidence>
<dbReference type="GO" id="GO:0022857">
    <property type="term" value="F:transmembrane transporter activity"/>
    <property type="evidence" value="ECO:0007669"/>
    <property type="project" value="InterPro"/>
</dbReference>
<comment type="catalytic activity">
    <reaction evidence="12">
        <text>L-lysyl-L-alpha-amino acid(out) = L-lysyl-L-alpha-amino acid(in)</text>
        <dbReference type="Rhea" id="RHEA:79387"/>
        <dbReference type="ChEBI" id="CHEBI:229965"/>
    </reaction>
</comment>
<dbReference type="Pfam" id="PF07690">
    <property type="entry name" value="MFS_1"/>
    <property type="match status" value="1"/>
</dbReference>
<feature type="transmembrane region" description="Helical" evidence="25">
    <location>
        <begin position="266"/>
        <end position="285"/>
    </location>
</feature>
<dbReference type="Proteomes" id="UP000824055">
    <property type="component" value="Unassembled WGS sequence"/>
</dbReference>
<evidence type="ECO:0000313" key="27">
    <source>
        <dbReference type="EMBL" id="HIZ69313.1"/>
    </source>
</evidence>
<evidence type="ECO:0000256" key="21">
    <source>
        <dbReference type="ARBA" id="ARBA00044985"/>
    </source>
</evidence>
<comment type="catalytic activity">
    <reaction evidence="16">
        <text>L-lysyl-L-lysine(out) = L-lysyl-L-lysine(in)</text>
        <dbReference type="Rhea" id="RHEA:79403"/>
        <dbReference type="ChEBI" id="CHEBI:229956"/>
    </reaction>
</comment>
<comment type="catalytic activity">
    <reaction evidence="19">
        <text>L-alanyl-L-lysine(out) = L-alanyl-L-lysine(in)</text>
        <dbReference type="Rhea" id="RHEA:79415"/>
        <dbReference type="ChEBI" id="CHEBI:192470"/>
    </reaction>
</comment>
<comment type="catalytic activity">
    <reaction evidence="14">
        <text>L-aspartyl-L-lysine(out) = L-aspartyl-L-lysine(in)</text>
        <dbReference type="Rhea" id="RHEA:79411"/>
        <dbReference type="ChEBI" id="CHEBI:229953"/>
    </reaction>
</comment>
<feature type="transmembrane region" description="Helical" evidence="25">
    <location>
        <begin position="432"/>
        <end position="452"/>
    </location>
</feature>
<feature type="transmembrane region" description="Helical" evidence="25">
    <location>
        <begin position="141"/>
        <end position="163"/>
    </location>
</feature>
<evidence type="ECO:0000256" key="1">
    <source>
        <dbReference type="ARBA" id="ARBA00004155"/>
    </source>
</evidence>
<feature type="domain" description="Major facilitator superfamily (MFS) profile" evidence="26">
    <location>
        <begin position="267"/>
        <end position="467"/>
    </location>
</feature>
<dbReference type="InterPro" id="IPR052187">
    <property type="entry name" value="MFSD1"/>
</dbReference>
<dbReference type="AlphaFoldDB" id="A0A9D2FXK4"/>
<feature type="transmembrane region" description="Helical" evidence="25">
    <location>
        <begin position="91"/>
        <end position="111"/>
    </location>
</feature>
<evidence type="ECO:0000256" key="19">
    <source>
        <dbReference type="ARBA" id="ARBA00044919"/>
    </source>
</evidence>
<reference evidence="27" key="1">
    <citation type="journal article" date="2021" name="PeerJ">
        <title>Extensive microbial diversity within the chicken gut microbiome revealed by metagenomics and culture.</title>
        <authorList>
            <person name="Gilroy R."/>
            <person name="Ravi A."/>
            <person name="Getino M."/>
            <person name="Pursley I."/>
            <person name="Horton D.L."/>
            <person name="Alikhan N.F."/>
            <person name="Baker D."/>
            <person name="Gharbi K."/>
            <person name="Hall N."/>
            <person name="Watson M."/>
            <person name="Adriaenssens E.M."/>
            <person name="Foster-Nyarko E."/>
            <person name="Jarju S."/>
            <person name="Secka A."/>
            <person name="Antonio M."/>
            <person name="Oren A."/>
            <person name="Chaudhuri R.R."/>
            <person name="La Ragione R."/>
            <person name="Hildebrand F."/>
            <person name="Pallen M.J."/>
        </authorList>
    </citation>
    <scope>NUCLEOTIDE SEQUENCE</scope>
    <source>
        <strain evidence="27">ChiHecec3B27-8219</strain>
    </source>
</reference>
<dbReference type="PANTHER" id="PTHR23512">
    <property type="entry name" value="MAJOR FACILITATOR SUPERFAMILY DOMAIN-CONTAINING PROTEIN 1"/>
    <property type="match status" value="1"/>
</dbReference>
<keyword evidence="6 25" id="KW-0472">Membrane</keyword>
<evidence type="ECO:0000256" key="18">
    <source>
        <dbReference type="ARBA" id="ARBA00044912"/>
    </source>
</evidence>
<dbReference type="PROSITE" id="PS50850">
    <property type="entry name" value="MFS"/>
    <property type="match status" value="1"/>
</dbReference>
<dbReference type="PANTHER" id="PTHR23512:SF3">
    <property type="entry name" value="MAJOR FACILITATOR SUPERFAMILY DOMAIN-CONTAINING PROTEIN 1"/>
    <property type="match status" value="1"/>
</dbReference>
<keyword evidence="5 25" id="KW-1133">Transmembrane helix</keyword>
<evidence type="ECO:0000256" key="16">
    <source>
        <dbReference type="ARBA" id="ARBA00044900"/>
    </source>
</evidence>
<comment type="catalytic activity">
    <reaction evidence="17">
        <text>L-arginyl-glycine(out) = L-arginyl-glycine(in)</text>
        <dbReference type="Rhea" id="RHEA:79391"/>
        <dbReference type="ChEBI" id="CHEBI:229955"/>
    </reaction>
</comment>
<reference evidence="27" key="2">
    <citation type="submission" date="2021-04" db="EMBL/GenBank/DDBJ databases">
        <authorList>
            <person name="Gilroy R."/>
        </authorList>
    </citation>
    <scope>NUCLEOTIDE SEQUENCE</scope>
    <source>
        <strain evidence="27">ChiHecec3B27-8219</strain>
    </source>
</reference>
<keyword evidence="4 25" id="KW-0812">Transmembrane</keyword>
<comment type="function">
    <text evidence="23">Lysosomal dipeptide uniporter that selectively exports lysine, arginine or histidine-containing dipeptides with a net positive charge from the lysosome lumen into the cytosol. Could play a role in a specific type of protein O-glycosylation indirectly regulating macrophages migration and tissue invasion. Also essential for liver homeostasis.</text>
</comment>
<evidence type="ECO:0000256" key="2">
    <source>
        <dbReference type="ARBA" id="ARBA00008335"/>
    </source>
</evidence>
<comment type="catalytic activity">
    <reaction evidence="11">
        <text>L-alpha-aminoacyl-L-histidine(out) = L-alpha-aminoacyl-L-histidine(in)</text>
        <dbReference type="Rhea" id="RHEA:79375"/>
        <dbReference type="ChEBI" id="CHEBI:229967"/>
    </reaction>
</comment>
<dbReference type="InterPro" id="IPR011701">
    <property type="entry name" value="MFS"/>
</dbReference>
<evidence type="ECO:0000256" key="5">
    <source>
        <dbReference type="ARBA" id="ARBA00022989"/>
    </source>
</evidence>
<comment type="catalytic activity">
    <reaction evidence="20">
        <text>L-lysyl-glycine(out) = L-lysyl-glycine(in)</text>
        <dbReference type="Rhea" id="RHEA:79407"/>
        <dbReference type="ChEBI" id="CHEBI:191202"/>
    </reaction>
</comment>
<evidence type="ECO:0000256" key="24">
    <source>
        <dbReference type="ARBA" id="ARBA00046376"/>
    </source>
</evidence>
<feature type="transmembrane region" description="Helical" evidence="25">
    <location>
        <begin position="332"/>
        <end position="351"/>
    </location>
</feature>
<keyword evidence="3" id="KW-0813">Transport</keyword>
<accession>A0A9D2FXK4</accession>
<dbReference type="InterPro" id="IPR020846">
    <property type="entry name" value="MFS_dom"/>
</dbReference>
<evidence type="ECO:0000256" key="4">
    <source>
        <dbReference type="ARBA" id="ARBA00022692"/>
    </source>
</evidence>
<evidence type="ECO:0000313" key="28">
    <source>
        <dbReference type="Proteomes" id="UP000824055"/>
    </source>
</evidence>
<proteinExistence type="inferred from homology"/>
<evidence type="ECO:0000256" key="20">
    <source>
        <dbReference type="ARBA" id="ARBA00044924"/>
    </source>
</evidence>
<comment type="subunit">
    <text evidence="24">Homodimer. Interacts with lysosomal protein GLMP (via lumenal domain); the interaction starts while both proteins are still in the endoplasmic reticulum and is required for stabilization of MFSD1 in lysosomes but has no direct effect on its targeting to lysosomes or transporter activity.</text>
</comment>
<evidence type="ECO:0000256" key="12">
    <source>
        <dbReference type="ARBA" id="ARBA00044891"/>
    </source>
</evidence>
<comment type="caution">
    <text evidence="27">The sequence shown here is derived from an EMBL/GenBank/DDBJ whole genome shotgun (WGS) entry which is preliminary data.</text>
</comment>
<evidence type="ECO:0000256" key="10">
    <source>
        <dbReference type="ARBA" id="ARBA00044881"/>
    </source>
</evidence>
<comment type="catalytic activity">
    <reaction evidence="8">
        <text>L-lysyl-L-alanine(out) = L-lysyl-L-alanine(in)</text>
        <dbReference type="Rhea" id="RHEA:79399"/>
        <dbReference type="ChEBI" id="CHEBI:229954"/>
    </reaction>
</comment>
<comment type="catalytic activity">
    <reaction evidence="9">
        <text>L-histidyl-glycine(out) = L-histidyl-glycine(in)</text>
        <dbReference type="Rhea" id="RHEA:79395"/>
        <dbReference type="ChEBI" id="CHEBI:229957"/>
    </reaction>
</comment>
<feature type="transmembrane region" description="Helical" evidence="25">
    <location>
        <begin position="391"/>
        <end position="412"/>
    </location>
</feature>
<evidence type="ECO:0000256" key="11">
    <source>
        <dbReference type="ARBA" id="ARBA00044884"/>
    </source>
</evidence>
<dbReference type="SUPFAM" id="SSF103473">
    <property type="entry name" value="MFS general substrate transporter"/>
    <property type="match status" value="1"/>
</dbReference>
<feature type="transmembrane region" description="Helical" evidence="25">
    <location>
        <begin position="210"/>
        <end position="230"/>
    </location>
</feature>
<comment type="catalytic activity">
    <reaction evidence="10">
        <text>L-alpha-aminoacyl-L-arginine(out) = L-alpha-aminoacyl-L-arginine(in)</text>
        <dbReference type="Rhea" id="RHEA:79367"/>
        <dbReference type="ChEBI" id="CHEBI:229968"/>
    </reaction>
</comment>
<comment type="similarity">
    <text evidence="2">Belongs to the major facilitator superfamily.</text>
</comment>
<evidence type="ECO:0000256" key="8">
    <source>
        <dbReference type="ARBA" id="ARBA00044876"/>
    </source>
</evidence>